<dbReference type="STRING" id="105984.A0A427XSC9"/>
<dbReference type="GO" id="GO:0004190">
    <property type="term" value="F:aspartic-type endopeptidase activity"/>
    <property type="evidence" value="ECO:0007669"/>
    <property type="project" value="InterPro"/>
</dbReference>
<dbReference type="OrthoDB" id="771136at2759"/>
<evidence type="ECO:0000256" key="1">
    <source>
        <dbReference type="ARBA" id="ARBA00007447"/>
    </source>
</evidence>
<dbReference type="AlphaFoldDB" id="A0A427XSC9"/>
<dbReference type="Proteomes" id="UP000279236">
    <property type="component" value="Unassembled WGS sequence"/>
</dbReference>
<evidence type="ECO:0000313" key="6">
    <source>
        <dbReference type="Proteomes" id="UP000279236"/>
    </source>
</evidence>
<name>A0A427XSC9_9TREE</name>
<dbReference type="Gene3D" id="2.40.70.10">
    <property type="entry name" value="Acid Proteases"/>
    <property type="match status" value="2"/>
</dbReference>
<dbReference type="RefSeq" id="XP_028476182.1">
    <property type="nucleotide sequence ID" value="XM_028623249.1"/>
</dbReference>
<comment type="similarity">
    <text evidence="1">Belongs to the peptidase A1 family.</text>
</comment>
<dbReference type="InterPro" id="IPR034164">
    <property type="entry name" value="Pepsin-like_dom"/>
</dbReference>
<accession>A0A427XSC9</accession>
<evidence type="ECO:0000256" key="3">
    <source>
        <dbReference type="SAM" id="SignalP"/>
    </source>
</evidence>
<sequence length="682" mass="70617">MLLLFLLLAPLLVLAEHDCLRRTASSPWTVKRSTPNRPQAPDISVGGVELAIHHQTLRANRKRDSDNGSIIAFAEESSTFIIPVALGAVAYPLQLDTSSADLLVASKTCDKSCPASTTDNPYYDPQLYSSSFSSVNDNTTLFASSFGDGTTASGLIARERVGIANVTVDDQSFGLINATNLTLAEQKASGIIGLGFPRLSVIVRALLNAETNDTFQQILAVGAVTTALDAGGNDTAAPTSTLTDAEADAENTATVAINGTATTAAVVTPSATQPSAYLPPLLESLVRTPKIPYPVFAIALSPPASGIGQELVVDSPRYNLHHGSLTLGGVSAQYVSDDPDSGRTVNDIEWHAVVPFSALNDTASIAASATGSSSSNDTEATDTAATEIDATATEPSPEKAVVATPTLSAAGSDPTATADLEKEEYLYWALELSHVSVNGTDLGLNSTYASVGVPSIALLDIGNNGIYGPQQDVEALFKLIPLARQVNTGQWAVPCATRATLSFSFGGRYVVLQPSDWMYAAVAGSSMCLAWPVASPDQGDGIDWTLGTPFLRNIYSIFSYGINGVLAPSVGFLPLPTNATQSQNLENGNATSSVSAAMATNGNASNPTPTAITPASLTATIQTTLPNLLLAGPDFATPTYLFATPVLSAGVIQDVGLANATAYQQAAVPVASLSLSQTTDPS</sequence>
<dbReference type="Pfam" id="PF00026">
    <property type="entry name" value="Asp"/>
    <property type="match status" value="2"/>
</dbReference>
<protein>
    <recommendedName>
        <fullName evidence="4">Peptidase A1 domain-containing protein</fullName>
    </recommendedName>
</protein>
<dbReference type="CDD" id="cd05471">
    <property type="entry name" value="pepsin_like"/>
    <property type="match status" value="1"/>
</dbReference>
<dbReference type="PROSITE" id="PS51767">
    <property type="entry name" value="PEPTIDASE_A1"/>
    <property type="match status" value="1"/>
</dbReference>
<dbReference type="PANTHER" id="PTHR47966:SF74">
    <property type="entry name" value="AGR407CP"/>
    <property type="match status" value="1"/>
</dbReference>
<organism evidence="5 6">
    <name type="scientific">Apiotrichum porosum</name>
    <dbReference type="NCBI Taxonomy" id="105984"/>
    <lineage>
        <taxon>Eukaryota</taxon>
        <taxon>Fungi</taxon>
        <taxon>Dikarya</taxon>
        <taxon>Basidiomycota</taxon>
        <taxon>Agaricomycotina</taxon>
        <taxon>Tremellomycetes</taxon>
        <taxon>Trichosporonales</taxon>
        <taxon>Trichosporonaceae</taxon>
        <taxon>Apiotrichum</taxon>
    </lineage>
</organism>
<dbReference type="InterPro" id="IPR021109">
    <property type="entry name" value="Peptidase_aspartic_dom_sf"/>
</dbReference>
<keyword evidence="6" id="KW-1185">Reference proteome</keyword>
<feature type="domain" description="Peptidase A1" evidence="4">
    <location>
        <begin position="80"/>
        <end position="573"/>
    </location>
</feature>
<evidence type="ECO:0000256" key="2">
    <source>
        <dbReference type="SAM" id="MobiDB-lite"/>
    </source>
</evidence>
<keyword evidence="3" id="KW-0732">Signal</keyword>
<feature type="region of interest" description="Disordered" evidence="2">
    <location>
        <begin position="388"/>
        <end position="415"/>
    </location>
</feature>
<dbReference type="PANTHER" id="PTHR47966">
    <property type="entry name" value="BETA-SITE APP-CLEAVING ENZYME, ISOFORM A-RELATED"/>
    <property type="match status" value="1"/>
</dbReference>
<reference evidence="5 6" key="1">
    <citation type="submission" date="2018-11" db="EMBL/GenBank/DDBJ databases">
        <title>Genome sequence of Apiotrichum porosum DSM 27194.</title>
        <authorList>
            <person name="Aliyu H."/>
            <person name="Gorte O."/>
            <person name="Ochsenreither K."/>
        </authorList>
    </citation>
    <scope>NUCLEOTIDE SEQUENCE [LARGE SCALE GENOMIC DNA]</scope>
    <source>
        <strain evidence="5 6">DSM 27194</strain>
    </source>
</reference>
<gene>
    <name evidence="5" type="ORF">EHS24_007918</name>
</gene>
<evidence type="ECO:0000259" key="4">
    <source>
        <dbReference type="PROSITE" id="PS51767"/>
    </source>
</evidence>
<dbReference type="InterPro" id="IPR001461">
    <property type="entry name" value="Aspartic_peptidase_A1"/>
</dbReference>
<feature type="chain" id="PRO_5019077507" description="Peptidase A1 domain-containing protein" evidence="3">
    <location>
        <begin position="16"/>
        <end position="682"/>
    </location>
</feature>
<proteinExistence type="inferred from homology"/>
<dbReference type="SUPFAM" id="SSF50630">
    <property type="entry name" value="Acid proteases"/>
    <property type="match status" value="1"/>
</dbReference>
<dbReference type="InterPro" id="IPR033121">
    <property type="entry name" value="PEPTIDASE_A1"/>
</dbReference>
<evidence type="ECO:0000313" key="5">
    <source>
        <dbReference type="EMBL" id="RSH81727.1"/>
    </source>
</evidence>
<dbReference type="GeneID" id="39592461"/>
<comment type="caution">
    <text evidence="5">The sequence shown here is derived from an EMBL/GenBank/DDBJ whole genome shotgun (WGS) entry which is preliminary data.</text>
</comment>
<dbReference type="GO" id="GO:0006508">
    <property type="term" value="P:proteolysis"/>
    <property type="evidence" value="ECO:0007669"/>
    <property type="project" value="InterPro"/>
</dbReference>
<feature type="signal peptide" evidence="3">
    <location>
        <begin position="1"/>
        <end position="15"/>
    </location>
</feature>
<dbReference type="EMBL" id="RSCE01000006">
    <property type="protein sequence ID" value="RSH81727.1"/>
    <property type="molecule type" value="Genomic_DNA"/>
</dbReference>
<dbReference type="PRINTS" id="PR00792">
    <property type="entry name" value="PEPSIN"/>
</dbReference>